<feature type="chain" id="PRO_5012338529" description="Integumentary mucin C.1-like" evidence="2">
    <location>
        <begin position="24"/>
        <end position="133"/>
    </location>
</feature>
<protein>
    <recommendedName>
        <fullName evidence="5">Integumentary mucin C.1-like</fullName>
    </recommendedName>
</protein>
<evidence type="ECO:0000313" key="3">
    <source>
        <dbReference type="EnsemblMetazoa" id="BGLB031340-PA"/>
    </source>
</evidence>
<dbReference type="AlphaFoldDB" id="A0A2C9LHT6"/>
<organism evidence="3 4">
    <name type="scientific">Biomphalaria glabrata</name>
    <name type="common">Bloodfluke planorb</name>
    <name type="synonym">Freshwater snail</name>
    <dbReference type="NCBI Taxonomy" id="6526"/>
    <lineage>
        <taxon>Eukaryota</taxon>
        <taxon>Metazoa</taxon>
        <taxon>Spiralia</taxon>
        <taxon>Lophotrochozoa</taxon>
        <taxon>Mollusca</taxon>
        <taxon>Gastropoda</taxon>
        <taxon>Heterobranchia</taxon>
        <taxon>Euthyneura</taxon>
        <taxon>Panpulmonata</taxon>
        <taxon>Hygrophila</taxon>
        <taxon>Lymnaeoidea</taxon>
        <taxon>Planorbidae</taxon>
        <taxon>Biomphalaria</taxon>
    </lineage>
</organism>
<dbReference type="EnsemblMetazoa" id="BGLB031340-RA">
    <property type="protein sequence ID" value="BGLB031340-PA"/>
    <property type="gene ID" value="BGLB031340"/>
</dbReference>
<name>A0A2C9LHT6_BIOGL</name>
<keyword evidence="2" id="KW-0732">Signal</keyword>
<feature type="region of interest" description="Disordered" evidence="1">
    <location>
        <begin position="80"/>
        <end position="133"/>
    </location>
</feature>
<feature type="compositionally biased region" description="Low complexity" evidence="1">
    <location>
        <begin position="83"/>
        <end position="111"/>
    </location>
</feature>
<accession>A0A2C9LHT6</accession>
<sequence length="133" mass="15083">MILAMKNWFIFGFLIFKLFTVSGSCFNERGRLTHGRGCQHIPLTLTFRIKKTARTRRSYCTLVCTLQDDVFRSFCDCAKKDTTTTPRETTTPAPTYPSLTITTTTSTTTPPKETPEDKTTPEETTPEPTTFKI</sequence>
<proteinExistence type="predicted"/>
<feature type="signal peptide" evidence="2">
    <location>
        <begin position="1"/>
        <end position="23"/>
    </location>
</feature>
<dbReference type="KEGG" id="bgt:106052573"/>
<evidence type="ECO:0000313" key="4">
    <source>
        <dbReference type="Proteomes" id="UP000076420"/>
    </source>
</evidence>
<evidence type="ECO:0000256" key="2">
    <source>
        <dbReference type="SAM" id="SignalP"/>
    </source>
</evidence>
<reference evidence="3" key="1">
    <citation type="submission" date="2020-05" db="UniProtKB">
        <authorList>
            <consortium name="EnsemblMetazoa"/>
        </authorList>
    </citation>
    <scope>IDENTIFICATION</scope>
    <source>
        <strain evidence="3">BB02</strain>
    </source>
</reference>
<evidence type="ECO:0008006" key="5">
    <source>
        <dbReference type="Google" id="ProtNLM"/>
    </source>
</evidence>
<feature type="compositionally biased region" description="Low complexity" evidence="1">
    <location>
        <begin position="122"/>
        <end position="133"/>
    </location>
</feature>
<gene>
    <name evidence="3" type="primary">106052573</name>
</gene>
<dbReference type="VEuPathDB" id="VectorBase:BGLB031340"/>
<dbReference type="Proteomes" id="UP000076420">
    <property type="component" value="Unassembled WGS sequence"/>
</dbReference>
<evidence type="ECO:0000256" key="1">
    <source>
        <dbReference type="SAM" id="MobiDB-lite"/>
    </source>
</evidence>